<dbReference type="Proteomes" id="UP001596147">
    <property type="component" value="Unassembled WGS sequence"/>
</dbReference>
<proteinExistence type="predicted"/>
<protein>
    <recommendedName>
        <fullName evidence="3">Lipoprotein</fullName>
    </recommendedName>
</protein>
<dbReference type="RefSeq" id="WP_382354765.1">
    <property type="nucleotide sequence ID" value="NZ_JBHSMC010000027.1"/>
</dbReference>
<evidence type="ECO:0000313" key="1">
    <source>
        <dbReference type="EMBL" id="MFC5466554.1"/>
    </source>
</evidence>
<gene>
    <name evidence="1" type="ORF">ACFPM4_17665</name>
</gene>
<accession>A0ABW0LLB8</accession>
<name>A0ABW0LLB8_9BACI</name>
<dbReference type="EMBL" id="JBHSMC010000027">
    <property type="protein sequence ID" value="MFC5466554.1"/>
    <property type="molecule type" value="Genomic_DNA"/>
</dbReference>
<organism evidence="1 2">
    <name type="scientific">Lederbergia graminis</name>
    <dbReference type="NCBI Taxonomy" id="735518"/>
    <lineage>
        <taxon>Bacteria</taxon>
        <taxon>Bacillati</taxon>
        <taxon>Bacillota</taxon>
        <taxon>Bacilli</taxon>
        <taxon>Bacillales</taxon>
        <taxon>Bacillaceae</taxon>
        <taxon>Lederbergia</taxon>
    </lineage>
</organism>
<comment type="caution">
    <text evidence="1">The sequence shown here is derived from an EMBL/GenBank/DDBJ whole genome shotgun (WGS) entry which is preliminary data.</text>
</comment>
<reference evidence="2" key="1">
    <citation type="journal article" date="2019" name="Int. J. Syst. Evol. Microbiol.">
        <title>The Global Catalogue of Microorganisms (GCM) 10K type strain sequencing project: providing services to taxonomists for standard genome sequencing and annotation.</title>
        <authorList>
            <consortium name="The Broad Institute Genomics Platform"/>
            <consortium name="The Broad Institute Genome Sequencing Center for Infectious Disease"/>
            <person name="Wu L."/>
            <person name="Ma J."/>
        </authorList>
    </citation>
    <scope>NUCLEOTIDE SEQUENCE [LARGE SCALE GENOMIC DNA]</scope>
    <source>
        <strain evidence="2">CGMCC 1.12237</strain>
    </source>
</reference>
<evidence type="ECO:0008006" key="3">
    <source>
        <dbReference type="Google" id="ProtNLM"/>
    </source>
</evidence>
<evidence type="ECO:0000313" key="2">
    <source>
        <dbReference type="Proteomes" id="UP001596147"/>
    </source>
</evidence>
<sequence>MYKKLIPLFLVACIIYSGCSNKNSSPDWKNGFVVLNDGAKYIETLEYIDKEDIGPSIGKVTFYSDNEFDADINGKTVSSNTFTKGTKIYEIKDVSKKEALAVQVDDTFVKIQYDGIYGE</sequence>
<keyword evidence="2" id="KW-1185">Reference proteome</keyword>